<evidence type="ECO:0000256" key="1">
    <source>
        <dbReference type="SAM" id="Phobius"/>
    </source>
</evidence>
<protein>
    <submittedName>
        <fullName evidence="2">Uncharacterized protein</fullName>
    </submittedName>
</protein>
<dbReference type="Proteomes" id="UP000256964">
    <property type="component" value="Unassembled WGS sequence"/>
</dbReference>
<keyword evidence="1" id="KW-0472">Membrane</keyword>
<keyword evidence="1" id="KW-0812">Transmembrane</keyword>
<sequence>MVYDAQVSSCLPRLYCLLLYALSLISSCTLYHLGSPATRRTSRVCTRPNAIFYFPTCVRSRCPADYYSVVTPAGIDALILTGAKSHWVTTWSCSAQAIETSTDCSEWDIRTDLSVERCHPVSSNM</sequence>
<proteinExistence type="predicted"/>
<organism evidence="2 3">
    <name type="scientific">Lentinus brumalis</name>
    <dbReference type="NCBI Taxonomy" id="2498619"/>
    <lineage>
        <taxon>Eukaryota</taxon>
        <taxon>Fungi</taxon>
        <taxon>Dikarya</taxon>
        <taxon>Basidiomycota</taxon>
        <taxon>Agaricomycotina</taxon>
        <taxon>Agaricomycetes</taxon>
        <taxon>Polyporales</taxon>
        <taxon>Polyporaceae</taxon>
        <taxon>Lentinus</taxon>
    </lineage>
</organism>
<keyword evidence="3" id="KW-1185">Reference proteome</keyword>
<dbReference type="AlphaFoldDB" id="A0A371D550"/>
<dbReference type="EMBL" id="KZ857417">
    <property type="protein sequence ID" value="RDX47663.1"/>
    <property type="molecule type" value="Genomic_DNA"/>
</dbReference>
<gene>
    <name evidence="2" type="ORF">OH76DRAFT_1405730</name>
</gene>
<reference evidence="2 3" key="1">
    <citation type="journal article" date="2018" name="Biotechnol. Biofuels">
        <title>Integrative visual omics of the white-rot fungus Polyporus brumalis exposes the biotechnological potential of its oxidative enzymes for delignifying raw plant biomass.</title>
        <authorList>
            <person name="Miyauchi S."/>
            <person name="Rancon A."/>
            <person name="Drula E."/>
            <person name="Hage H."/>
            <person name="Chaduli D."/>
            <person name="Favel A."/>
            <person name="Grisel S."/>
            <person name="Henrissat B."/>
            <person name="Herpoel-Gimbert I."/>
            <person name="Ruiz-Duenas F.J."/>
            <person name="Chevret D."/>
            <person name="Hainaut M."/>
            <person name="Lin J."/>
            <person name="Wang M."/>
            <person name="Pangilinan J."/>
            <person name="Lipzen A."/>
            <person name="Lesage-Meessen L."/>
            <person name="Navarro D."/>
            <person name="Riley R."/>
            <person name="Grigoriev I.V."/>
            <person name="Zhou S."/>
            <person name="Raouche S."/>
            <person name="Rosso M.N."/>
        </authorList>
    </citation>
    <scope>NUCLEOTIDE SEQUENCE [LARGE SCALE GENOMIC DNA]</scope>
    <source>
        <strain evidence="2 3">BRFM 1820</strain>
    </source>
</reference>
<evidence type="ECO:0000313" key="2">
    <source>
        <dbReference type="EMBL" id="RDX47663.1"/>
    </source>
</evidence>
<evidence type="ECO:0000313" key="3">
    <source>
        <dbReference type="Proteomes" id="UP000256964"/>
    </source>
</evidence>
<name>A0A371D550_9APHY</name>
<keyword evidence="1" id="KW-1133">Transmembrane helix</keyword>
<feature type="transmembrane region" description="Helical" evidence="1">
    <location>
        <begin position="12"/>
        <end position="33"/>
    </location>
</feature>
<accession>A0A371D550</accession>